<dbReference type="EMBL" id="JACEEZ010025357">
    <property type="protein sequence ID" value="KAG0701668.1"/>
    <property type="molecule type" value="Genomic_DNA"/>
</dbReference>
<organism evidence="1 2">
    <name type="scientific">Chionoecetes opilio</name>
    <name type="common">Atlantic snow crab</name>
    <name type="synonym">Cancer opilio</name>
    <dbReference type="NCBI Taxonomy" id="41210"/>
    <lineage>
        <taxon>Eukaryota</taxon>
        <taxon>Metazoa</taxon>
        <taxon>Ecdysozoa</taxon>
        <taxon>Arthropoda</taxon>
        <taxon>Crustacea</taxon>
        <taxon>Multicrustacea</taxon>
        <taxon>Malacostraca</taxon>
        <taxon>Eumalacostraca</taxon>
        <taxon>Eucarida</taxon>
        <taxon>Decapoda</taxon>
        <taxon>Pleocyemata</taxon>
        <taxon>Brachyura</taxon>
        <taxon>Eubrachyura</taxon>
        <taxon>Majoidea</taxon>
        <taxon>Majidae</taxon>
        <taxon>Chionoecetes</taxon>
    </lineage>
</organism>
<evidence type="ECO:0000313" key="2">
    <source>
        <dbReference type="Proteomes" id="UP000770661"/>
    </source>
</evidence>
<keyword evidence="2" id="KW-1185">Reference proteome</keyword>
<dbReference type="Proteomes" id="UP000770661">
    <property type="component" value="Unassembled WGS sequence"/>
</dbReference>
<sequence length="165" mass="17648">MAVLPSLSQTLLRIKSASHVLSASNMRSQSPSSPSASWYAAATAYHPLPHDPSIALHIRDRHYTVSSSAFPALKKSARALWTSPMITARSPPPLHSNTTSEVRGNLPHSGNACHLILSPGIQVPPLAACRASQICPSGYYHLHRSGVPPLSPKEAATPCIFFVMP</sequence>
<accession>A0A8J4XKQ1</accession>
<name>A0A8J4XKQ1_CHIOP</name>
<reference evidence="1" key="1">
    <citation type="submission" date="2020-07" db="EMBL/GenBank/DDBJ databases">
        <title>The High-quality genome of the commercially important snow crab, Chionoecetes opilio.</title>
        <authorList>
            <person name="Jeong J.-H."/>
            <person name="Ryu S."/>
        </authorList>
    </citation>
    <scope>NUCLEOTIDE SEQUENCE</scope>
    <source>
        <strain evidence="1">MADBK_172401_WGS</strain>
        <tissue evidence="1">Digestive gland</tissue>
    </source>
</reference>
<proteinExistence type="predicted"/>
<protein>
    <submittedName>
        <fullName evidence="1">Uncharacterized protein</fullName>
    </submittedName>
</protein>
<dbReference type="AlphaFoldDB" id="A0A8J4XKQ1"/>
<comment type="caution">
    <text evidence="1">The sequence shown here is derived from an EMBL/GenBank/DDBJ whole genome shotgun (WGS) entry which is preliminary data.</text>
</comment>
<evidence type="ECO:0000313" key="1">
    <source>
        <dbReference type="EMBL" id="KAG0701668.1"/>
    </source>
</evidence>
<gene>
    <name evidence="1" type="ORF">GWK47_025270</name>
</gene>